<evidence type="ECO:0000259" key="2">
    <source>
        <dbReference type="Pfam" id="PF14111"/>
    </source>
</evidence>
<dbReference type="Proteomes" id="UP000245207">
    <property type="component" value="Unassembled WGS sequence"/>
</dbReference>
<evidence type="ECO:0000313" key="3">
    <source>
        <dbReference type="EMBL" id="PWA82320.1"/>
    </source>
</evidence>
<feature type="compositionally biased region" description="Polar residues" evidence="1">
    <location>
        <begin position="587"/>
        <end position="603"/>
    </location>
</feature>
<dbReference type="STRING" id="35608.A0A2U1P9B3"/>
<keyword evidence="4" id="KW-1185">Reference proteome</keyword>
<protein>
    <submittedName>
        <fullName evidence="3">Zinc knuckle CX2CX4HX4C</fullName>
    </submittedName>
</protein>
<evidence type="ECO:0000256" key="1">
    <source>
        <dbReference type="SAM" id="MobiDB-lite"/>
    </source>
</evidence>
<comment type="caution">
    <text evidence="3">The sequence shown here is derived from an EMBL/GenBank/DDBJ whole genome shotgun (WGS) entry which is preliminary data.</text>
</comment>
<gene>
    <name evidence="3" type="ORF">CTI12_AA179010</name>
</gene>
<dbReference type="InterPro" id="IPR025558">
    <property type="entry name" value="DUF4283"/>
</dbReference>
<feature type="compositionally biased region" description="Basic and acidic residues" evidence="1">
    <location>
        <begin position="571"/>
        <end position="586"/>
    </location>
</feature>
<dbReference type="Pfam" id="PF14111">
    <property type="entry name" value="DUF4283"/>
    <property type="match status" value="1"/>
</dbReference>
<proteinExistence type="predicted"/>
<sequence>MFEERAEKFLEEGSHYEKFIQTEFRQESYKIKAYFGITGMNEATRKFFNPFAYIFYFILREKYAYIDIIVNKTNFETLKILDRYHERLPTLHTLKYGPDCNDLEGLYMSLCQFCLLRMSSYIEEEFVRDLASRHIFFFFNMIYRLSDYRFVGFGSFLDALLVGVVERASDTHVSDSSYNVECSNQENPISLDTDVGVSEPAVPLEPNGATQPNVEQLLANAHRKFDEAINKIQCEIVANNPSSSLSGTNMDMNKSATYGPNAPKVDTANGTGVKSVTYAGATSNEPQKNASNFRRLECSKKKDDVDLSVPMNVVEEVNMRFENTLYGYFLGQRLAFPVVDYYVRNAWAKFGVHKVMMNAKGFFFFKFTSKKGVDDVLENGPWLIRNVPIILKPWNLNTNLLKEDLTNIPVWVKFHDVPLAMFSDDGLSLLATLIGTPKRLDAFTSQMCKESWGRSSFARCMIEVKSDEVLRDSLTVEIPLLDGSGSTVEKIRVEYEWKPPRCDNCKIFGHTLSDCPKVVAPPVQSTKSVNDGFMTVNNRRKGKQGGSTTQGNRGFTKPVVGKQFQYQPKKTPTEPKKVDGTKKRTSDVPSTSGTKISTSNQFDALNIDDADAFGTPSNDNNKDVDAGSSMEVNADKSSKTASTIEVNKDESNKTGNTMEVNEEELSKGSTPIVEKIGKLEKLLIDGRATLVDDNGHPIPSTSATKRGNPFSKVGKIVVSDSEDEVANPFDESANLFGGGQEFEQEYDDYDDYANQVYDLPGNLDAFNAMYGTKLQGPRK</sequence>
<reference evidence="3 4" key="1">
    <citation type="journal article" date="2018" name="Mol. Plant">
        <title>The genome of Artemisia annua provides insight into the evolution of Asteraceae family and artemisinin biosynthesis.</title>
        <authorList>
            <person name="Shen Q."/>
            <person name="Zhang L."/>
            <person name="Liao Z."/>
            <person name="Wang S."/>
            <person name="Yan T."/>
            <person name="Shi P."/>
            <person name="Liu M."/>
            <person name="Fu X."/>
            <person name="Pan Q."/>
            <person name="Wang Y."/>
            <person name="Lv Z."/>
            <person name="Lu X."/>
            <person name="Zhang F."/>
            <person name="Jiang W."/>
            <person name="Ma Y."/>
            <person name="Chen M."/>
            <person name="Hao X."/>
            <person name="Li L."/>
            <person name="Tang Y."/>
            <person name="Lv G."/>
            <person name="Zhou Y."/>
            <person name="Sun X."/>
            <person name="Brodelius P.E."/>
            <person name="Rose J.K.C."/>
            <person name="Tang K."/>
        </authorList>
    </citation>
    <scope>NUCLEOTIDE SEQUENCE [LARGE SCALE GENOMIC DNA]</scope>
    <source>
        <strain evidence="4">cv. Huhao1</strain>
        <tissue evidence="3">Leaf</tissue>
    </source>
</reference>
<evidence type="ECO:0000313" key="4">
    <source>
        <dbReference type="Proteomes" id="UP000245207"/>
    </source>
</evidence>
<feature type="region of interest" description="Disordered" evidence="1">
    <location>
        <begin position="529"/>
        <end position="643"/>
    </location>
</feature>
<dbReference type="PANTHER" id="PTHR31286:SF99">
    <property type="entry name" value="DUF4283 DOMAIN-CONTAINING PROTEIN"/>
    <property type="match status" value="1"/>
</dbReference>
<accession>A0A2U1P9B3</accession>
<feature type="domain" description="DUF4283" evidence="2">
    <location>
        <begin position="320"/>
        <end position="399"/>
    </location>
</feature>
<dbReference type="PANTHER" id="PTHR31286">
    <property type="entry name" value="GLYCINE-RICH CELL WALL STRUCTURAL PROTEIN 1.8-LIKE"/>
    <property type="match status" value="1"/>
</dbReference>
<name>A0A2U1P9B3_ARTAN</name>
<dbReference type="InterPro" id="IPR040256">
    <property type="entry name" value="At4g02000-like"/>
</dbReference>
<dbReference type="EMBL" id="PKPP01001484">
    <property type="protein sequence ID" value="PWA82320.1"/>
    <property type="molecule type" value="Genomic_DNA"/>
</dbReference>
<organism evidence="3 4">
    <name type="scientific">Artemisia annua</name>
    <name type="common">Sweet wormwood</name>
    <dbReference type="NCBI Taxonomy" id="35608"/>
    <lineage>
        <taxon>Eukaryota</taxon>
        <taxon>Viridiplantae</taxon>
        <taxon>Streptophyta</taxon>
        <taxon>Embryophyta</taxon>
        <taxon>Tracheophyta</taxon>
        <taxon>Spermatophyta</taxon>
        <taxon>Magnoliopsida</taxon>
        <taxon>eudicotyledons</taxon>
        <taxon>Gunneridae</taxon>
        <taxon>Pentapetalae</taxon>
        <taxon>asterids</taxon>
        <taxon>campanulids</taxon>
        <taxon>Asterales</taxon>
        <taxon>Asteraceae</taxon>
        <taxon>Asteroideae</taxon>
        <taxon>Anthemideae</taxon>
        <taxon>Artemisiinae</taxon>
        <taxon>Artemisia</taxon>
    </lineage>
</organism>
<dbReference type="AlphaFoldDB" id="A0A2U1P9B3"/>